<proteinExistence type="predicted"/>
<evidence type="ECO:0000256" key="1">
    <source>
        <dbReference type="SAM" id="MobiDB-lite"/>
    </source>
</evidence>
<feature type="compositionally biased region" description="Basic and acidic residues" evidence="1">
    <location>
        <begin position="167"/>
        <end position="176"/>
    </location>
</feature>
<organism evidence="2 3">
    <name type="scientific">Necator americanus</name>
    <name type="common">Human hookworm</name>
    <dbReference type="NCBI Taxonomy" id="51031"/>
    <lineage>
        <taxon>Eukaryota</taxon>
        <taxon>Metazoa</taxon>
        <taxon>Ecdysozoa</taxon>
        <taxon>Nematoda</taxon>
        <taxon>Chromadorea</taxon>
        <taxon>Rhabditida</taxon>
        <taxon>Rhabditina</taxon>
        <taxon>Rhabditomorpha</taxon>
        <taxon>Strongyloidea</taxon>
        <taxon>Ancylostomatidae</taxon>
        <taxon>Bunostominae</taxon>
        <taxon>Necator</taxon>
    </lineage>
</organism>
<gene>
    <name evidence="2" type="primary">Necator_chrV.g19639</name>
    <name evidence="2" type="ORF">RB195_014847</name>
</gene>
<name>A0ABR1E1U6_NECAM</name>
<reference evidence="2 3" key="1">
    <citation type="submission" date="2023-08" db="EMBL/GenBank/DDBJ databases">
        <title>A Necator americanus chromosomal reference genome.</title>
        <authorList>
            <person name="Ilik V."/>
            <person name="Petrzelkova K.J."/>
            <person name="Pardy F."/>
            <person name="Fuh T."/>
            <person name="Niatou-Singa F.S."/>
            <person name="Gouil Q."/>
            <person name="Baker L."/>
            <person name="Ritchie M.E."/>
            <person name="Jex A.R."/>
            <person name="Gazzola D."/>
            <person name="Li H."/>
            <person name="Toshio Fujiwara R."/>
            <person name="Zhan B."/>
            <person name="Aroian R.V."/>
            <person name="Pafco B."/>
            <person name="Schwarz E.M."/>
        </authorList>
    </citation>
    <scope>NUCLEOTIDE SEQUENCE [LARGE SCALE GENOMIC DNA]</scope>
    <source>
        <strain evidence="2 3">Aroian</strain>
        <tissue evidence="2">Whole animal</tissue>
    </source>
</reference>
<accession>A0ABR1E1U6</accession>
<feature type="region of interest" description="Disordered" evidence="1">
    <location>
        <begin position="159"/>
        <end position="191"/>
    </location>
</feature>
<keyword evidence="3" id="KW-1185">Reference proteome</keyword>
<evidence type="ECO:0000313" key="2">
    <source>
        <dbReference type="EMBL" id="KAK6756665.1"/>
    </source>
</evidence>
<evidence type="ECO:0000313" key="3">
    <source>
        <dbReference type="Proteomes" id="UP001303046"/>
    </source>
</evidence>
<sequence>MAKIEKPIIDRNPLLYYRYIDDCCVACSTQAELDTGFNLLNQQCPHIKFTRERPIDNWLASLNVHIYLRKPQGPAVPPVMLKLCAVAAVLFSRNAFSQIEERCCCGCPPASCTITLSEECLADATTSCSEKDKFNSSKTVIDCSLLLTTTALPTLEDDDNEFIPIPKDSEEKDVRTSTKPPLELGSSTQNKIQGRSPFFGNPFFPKPLMPPPFMGGPYDAHMNVPPMSGWQQYGWGADVGNLFARIMDHIRDFVGTVLVRASGQLPLNQINSRMYGLK</sequence>
<comment type="caution">
    <text evidence="2">The sequence shown here is derived from an EMBL/GenBank/DDBJ whole genome shotgun (WGS) entry which is preliminary data.</text>
</comment>
<evidence type="ECO:0008006" key="4">
    <source>
        <dbReference type="Google" id="ProtNLM"/>
    </source>
</evidence>
<dbReference type="Proteomes" id="UP001303046">
    <property type="component" value="Unassembled WGS sequence"/>
</dbReference>
<dbReference type="EMBL" id="JAVFWL010000005">
    <property type="protein sequence ID" value="KAK6756665.1"/>
    <property type="molecule type" value="Genomic_DNA"/>
</dbReference>
<protein>
    <recommendedName>
        <fullName evidence="4">Reverse transcriptase domain-containing protein</fullName>
    </recommendedName>
</protein>